<keyword evidence="7 11" id="KW-0676">Redox-active center</keyword>
<evidence type="ECO:0000256" key="1">
    <source>
        <dbReference type="ARBA" id="ARBA00007532"/>
    </source>
</evidence>
<proteinExistence type="inferred from homology"/>
<feature type="binding site" evidence="9">
    <location>
        <position position="319"/>
    </location>
    <ligand>
        <name>FAD</name>
        <dbReference type="ChEBI" id="CHEBI:57692"/>
    </ligand>
</feature>
<evidence type="ECO:0000256" key="9">
    <source>
        <dbReference type="PIRSR" id="PIRSR000350-3"/>
    </source>
</evidence>
<keyword evidence="9" id="KW-0547">Nucleotide-binding</keyword>
<keyword evidence="6" id="KW-1015">Disulfide bond</keyword>
<evidence type="ECO:0000256" key="8">
    <source>
        <dbReference type="PIRSR" id="PIRSR000350-2"/>
    </source>
</evidence>
<dbReference type="GO" id="GO:0006749">
    <property type="term" value="P:glutathione metabolic process"/>
    <property type="evidence" value="ECO:0007669"/>
    <property type="project" value="InterPro"/>
</dbReference>
<dbReference type="PANTHER" id="PTHR42737">
    <property type="entry name" value="GLUTATHIONE REDUCTASE"/>
    <property type="match status" value="1"/>
</dbReference>
<dbReference type="Pfam" id="PF02852">
    <property type="entry name" value="Pyr_redox_dim"/>
    <property type="match status" value="1"/>
</dbReference>
<dbReference type="InterPro" id="IPR046952">
    <property type="entry name" value="GSHR/TRXR-like"/>
</dbReference>
<evidence type="ECO:0000256" key="3">
    <source>
        <dbReference type="ARBA" id="ARBA00022630"/>
    </source>
</evidence>
<feature type="active site" description="Proton acceptor" evidence="8">
    <location>
        <position position="459"/>
    </location>
</feature>
<evidence type="ECO:0000313" key="15">
    <source>
        <dbReference type="Proteomes" id="UP000294887"/>
    </source>
</evidence>
<accession>A0A4R1F7Y7</accession>
<dbReference type="PANTHER" id="PTHR42737:SF2">
    <property type="entry name" value="GLUTATHIONE REDUCTASE"/>
    <property type="match status" value="1"/>
</dbReference>
<feature type="domain" description="Pyridine nucleotide-disulphide oxidoreductase dimerisation" evidence="12">
    <location>
        <begin position="355"/>
        <end position="469"/>
    </location>
</feature>
<dbReference type="FunFam" id="3.50.50.60:FF:000235">
    <property type="entry name" value="Glutathione reductase"/>
    <property type="match status" value="1"/>
</dbReference>
<dbReference type="NCBIfam" id="NF004776">
    <property type="entry name" value="PRK06116.1"/>
    <property type="match status" value="1"/>
</dbReference>
<dbReference type="GO" id="GO:0050660">
    <property type="term" value="F:flavin adenine dinucleotide binding"/>
    <property type="evidence" value="ECO:0007669"/>
    <property type="project" value="InterPro"/>
</dbReference>
<dbReference type="AlphaFoldDB" id="A0A4R1F7Y7"/>
<dbReference type="Gene3D" id="3.30.390.30">
    <property type="match status" value="1"/>
</dbReference>
<keyword evidence="3 11" id="KW-0285">Flavoprotein</keyword>
<dbReference type="Gene3D" id="3.50.50.60">
    <property type="entry name" value="FAD/NAD(P)-binding domain"/>
    <property type="match status" value="2"/>
</dbReference>
<organism evidence="14 15">
    <name type="scientific">Cocleimonas flava</name>
    <dbReference type="NCBI Taxonomy" id="634765"/>
    <lineage>
        <taxon>Bacteria</taxon>
        <taxon>Pseudomonadati</taxon>
        <taxon>Pseudomonadota</taxon>
        <taxon>Gammaproteobacteria</taxon>
        <taxon>Thiotrichales</taxon>
        <taxon>Thiotrichaceae</taxon>
        <taxon>Cocleimonas</taxon>
    </lineage>
</organism>
<evidence type="ECO:0000256" key="5">
    <source>
        <dbReference type="ARBA" id="ARBA00023002"/>
    </source>
</evidence>
<feature type="binding site" evidence="9">
    <location>
        <position position="51"/>
    </location>
    <ligand>
        <name>FAD</name>
        <dbReference type="ChEBI" id="CHEBI:57692"/>
    </ligand>
</feature>
<name>A0A4R1F7Y7_9GAMM</name>
<keyword evidence="15" id="KW-1185">Reference proteome</keyword>
<dbReference type="OrthoDB" id="9800167at2"/>
<feature type="disulfide bond" description="Redox-active" evidence="10">
    <location>
        <begin position="42"/>
        <end position="47"/>
    </location>
</feature>
<evidence type="ECO:0000313" key="14">
    <source>
        <dbReference type="EMBL" id="TCJ88822.1"/>
    </source>
</evidence>
<dbReference type="InterPro" id="IPR001100">
    <property type="entry name" value="Pyr_nuc-diS_OxRdtase"/>
</dbReference>
<dbReference type="PROSITE" id="PS00076">
    <property type="entry name" value="PYRIDINE_REDOX_1"/>
    <property type="match status" value="1"/>
</dbReference>
<evidence type="ECO:0000259" key="13">
    <source>
        <dbReference type="Pfam" id="PF07992"/>
    </source>
</evidence>
<dbReference type="NCBIfam" id="TIGR01421">
    <property type="entry name" value="gluta_reduc_1"/>
    <property type="match status" value="1"/>
</dbReference>
<dbReference type="PIRSF" id="PIRSF000350">
    <property type="entry name" value="Mercury_reductase_MerA"/>
    <property type="match status" value="1"/>
</dbReference>
<dbReference type="InterPro" id="IPR006322">
    <property type="entry name" value="Glutathione_Rdtase_euk/bac"/>
</dbReference>
<feature type="binding site" evidence="9">
    <location>
        <begin position="184"/>
        <end position="191"/>
    </location>
    <ligand>
        <name>NAD(+)</name>
        <dbReference type="ChEBI" id="CHEBI:57540"/>
    </ligand>
</feature>
<dbReference type="InterPro" id="IPR004099">
    <property type="entry name" value="Pyr_nucl-diS_OxRdtase_dimer"/>
</dbReference>
<evidence type="ECO:0000256" key="6">
    <source>
        <dbReference type="ARBA" id="ARBA00023157"/>
    </source>
</evidence>
<evidence type="ECO:0000259" key="12">
    <source>
        <dbReference type="Pfam" id="PF02852"/>
    </source>
</evidence>
<protein>
    <submittedName>
        <fullName evidence="14">NADPH-glutathione reductase</fullName>
    </submittedName>
</protein>
<evidence type="ECO:0000256" key="7">
    <source>
        <dbReference type="ARBA" id="ARBA00023284"/>
    </source>
</evidence>
<keyword evidence="4 9" id="KW-0274">FAD</keyword>
<evidence type="ECO:0000256" key="4">
    <source>
        <dbReference type="ARBA" id="ARBA00022827"/>
    </source>
</evidence>
<evidence type="ECO:0000256" key="2">
    <source>
        <dbReference type="ARBA" id="ARBA00011738"/>
    </source>
</evidence>
<dbReference type="FunFam" id="3.30.390.30:FF:000003">
    <property type="entry name" value="Glutathione reductase"/>
    <property type="match status" value="1"/>
</dbReference>
<dbReference type="GO" id="GO:0050661">
    <property type="term" value="F:NADP binding"/>
    <property type="evidence" value="ECO:0007669"/>
    <property type="project" value="InterPro"/>
</dbReference>
<keyword evidence="9" id="KW-0520">NAD</keyword>
<dbReference type="SUPFAM" id="SSF51905">
    <property type="entry name" value="FAD/NAD(P)-binding domain"/>
    <property type="match status" value="1"/>
</dbReference>
<dbReference type="InterPro" id="IPR036188">
    <property type="entry name" value="FAD/NAD-bd_sf"/>
</dbReference>
<feature type="binding site" evidence="9">
    <location>
        <position position="278"/>
    </location>
    <ligand>
        <name>NAD(+)</name>
        <dbReference type="ChEBI" id="CHEBI:57540"/>
    </ligand>
</feature>
<dbReference type="InterPro" id="IPR012999">
    <property type="entry name" value="Pyr_OxRdtase_I_AS"/>
</dbReference>
<dbReference type="GO" id="GO:0004362">
    <property type="term" value="F:glutathione-disulfide reductase (NADPH) activity"/>
    <property type="evidence" value="ECO:0007669"/>
    <property type="project" value="InterPro"/>
</dbReference>
<comment type="cofactor">
    <cofactor evidence="9">
        <name>FAD</name>
        <dbReference type="ChEBI" id="CHEBI:57692"/>
    </cofactor>
    <text evidence="9">Binds 1 FAD per subunit.</text>
</comment>
<sequence length="470" mass="50532">MSNHYDLISIGAGSGGLSIAERAASYGAKVAVIENKELGGTCVNVGCVPKKVMWYAAGVAQGLMDAQDYGFDVDLEGDAGKLNWKKLVDKRENYIGGILDWYDGYLGGAGVEVIEGGAKFLDNKTIEVDVDGEKITYTADNIVIASGGRPIIPANIEGSELGLNSDGFFQELHDIQPKKVVVVGGGYIALELAMLMDGLGSDVSVLHQGWPVLEGFDSTIQAALSQQMKDDGLKRYHDEIISKVVDQGEGPDGLKQVTIEFEDGTKITDVDSLIWAIGRRPNTDNIGLENTDVEVSPRGTVVVDDYEKTTVDGIYAIGDIIGKAPLTPVAIAAGRRLGDRLYGGKPERKMSYDDIATVMFTHPPIGTIGMSEEKALEVYGDDVANGGIKVYKTDFVPMYHTMTRHKVKTHMKLIVQGENEKIVGCHIIGLGADEMLQGFAVAIRMGATKADFDDTIAIHPVSAEELVTMK</sequence>
<dbReference type="PRINTS" id="PR00411">
    <property type="entry name" value="PNDRDTASEI"/>
</dbReference>
<evidence type="ECO:0000256" key="11">
    <source>
        <dbReference type="RuleBase" id="RU003691"/>
    </source>
</evidence>
<evidence type="ECO:0000256" key="10">
    <source>
        <dbReference type="PIRSR" id="PIRSR000350-4"/>
    </source>
</evidence>
<dbReference type="SUPFAM" id="SSF55424">
    <property type="entry name" value="FAD/NAD-linked reductases, dimerisation (C-terminal) domain"/>
    <property type="match status" value="1"/>
</dbReference>
<keyword evidence="5 11" id="KW-0560">Oxidoreductase</keyword>
<comment type="similarity">
    <text evidence="1 11">Belongs to the class-I pyridine nucleotide-disulfide oxidoreductase family.</text>
</comment>
<dbReference type="GO" id="GO:0005829">
    <property type="term" value="C:cytosol"/>
    <property type="evidence" value="ECO:0007669"/>
    <property type="project" value="TreeGrafter"/>
</dbReference>
<dbReference type="InterPro" id="IPR023753">
    <property type="entry name" value="FAD/NAD-binding_dom"/>
</dbReference>
<dbReference type="PRINTS" id="PR00368">
    <property type="entry name" value="FADPNR"/>
</dbReference>
<dbReference type="Pfam" id="PF07992">
    <property type="entry name" value="Pyr_redox_2"/>
    <property type="match status" value="1"/>
</dbReference>
<dbReference type="Proteomes" id="UP000294887">
    <property type="component" value="Unassembled WGS sequence"/>
</dbReference>
<feature type="domain" description="FAD/NAD(P)-binding" evidence="13">
    <location>
        <begin position="6"/>
        <end position="334"/>
    </location>
</feature>
<dbReference type="GO" id="GO:0045454">
    <property type="term" value="P:cell redox homeostasis"/>
    <property type="evidence" value="ECO:0007669"/>
    <property type="project" value="InterPro"/>
</dbReference>
<dbReference type="EMBL" id="SMFQ01000002">
    <property type="protein sequence ID" value="TCJ88822.1"/>
    <property type="molecule type" value="Genomic_DNA"/>
</dbReference>
<comment type="caution">
    <text evidence="14">The sequence shown here is derived from an EMBL/GenBank/DDBJ whole genome shotgun (WGS) entry which is preliminary data.</text>
</comment>
<reference evidence="14 15" key="1">
    <citation type="submission" date="2019-03" db="EMBL/GenBank/DDBJ databases">
        <title>Genomic Encyclopedia of Type Strains, Phase IV (KMG-IV): sequencing the most valuable type-strain genomes for metagenomic binning, comparative biology and taxonomic classification.</title>
        <authorList>
            <person name="Goeker M."/>
        </authorList>
    </citation>
    <scope>NUCLEOTIDE SEQUENCE [LARGE SCALE GENOMIC DNA]</scope>
    <source>
        <strain evidence="14 15">DSM 24830</strain>
    </source>
</reference>
<comment type="subunit">
    <text evidence="2">Homodimer.</text>
</comment>
<dbReference type="InterPro" id="IPR016156">
    <property type="entry name" value="FAD/NAD-linked_Rdtase_dimer_sf"/>
</dbReference>
<gene>
    <name evidence="14" type="ORF">EV695_0682</name>
</gene>
<dbReference type="GO" id="GO:0034599">
    <property type="term" value="P:cellular response to oxidative stress"/>
    <property type="evidence" value="ECO:0007669"/>
    <property type="project" value="TreeGrafter"/>
</dbReference>